<feature type="compositionally biased region" description="Polar residues" evidence="1">
    <location>
        <begin position="31"/>
        <end position="42"/>
    </location>
</feature>
<sequence>MATQQQSNCVVEESSLLKQHQQSLRRAFENLSVSNNNPQLKRQQSDHRLSAGASFSSSTTTNNNAQQSTKRKYLTVCPPPLTLKPSMSSPTATSPRTPAACSPRGYFSNSPIASPRTPRLPAQHSNRHQKDTARVVWKMMISPCHQLLLQQQRHPPAGRHLDEHEIEREPKPVERRDAYGFKQPTQWVKLAEQLEFEQSYHPILEHQHAKWKSFLEEHQGQWPPVSSKLKRYVRKGIPHDLRGKAWMHYSGAKAKMETNAGLYQSLVRTAEAMGEHNEYAEIINRDLHRTFPDNDQFACAVTAEDGSVSMVPETNAKLRALRRVLLAFSMYAPHIGYCQSLNYLAGFFLLFVHDEESAFWMLITTVHDYFPENMYDVTMEGAHIDQTVLMMMVYERLPGVWNKIGSGKCFWECVESDGLPSITLVTSHWFLTQFINILPVETVLRVWDALYIEGSKVLFRVALTIIKMNERRIWALDDPIEIFPILQNMPRRLVDCHAFMDAVFAKDSVGADLTTAEIERRRVLFRDRRKQQRAAAAAAAASNSPSSQPSMSSPVSSSTTSSFSSFKNLYFGRR</sequence>
<dbReference type="OrthoDB" id="294251at2759"/>
<evidence type="ECO:0000256" key="1">
    <source>
        <dbReference type="SAM" id="MobiDB-lite"/>
    </source>
</evidence>
<dbReference type="Proteomes" id="UP000027586">
    <property type="component" value="Unassembled WGS sequence"/>
</dbReference>
<dbReference type="AlphaFoldDB" id="A0A068S1V0"/>
<feature type="region of interest" description="Disordered" evidence="1">
    <location>
        <begin position="534"/>
        <end position="563"/>
    </location>
</feature>
<dbReference type="InterPro" id="IPR035969">
    <property type="entry name" value="Rab-GAP_TBC_sf"/>
</dbReference>
<evidence type="ECO:0000313" key="4">
    <source>
        <dbReference type="Proteomes" id="UP000027586"/>
    </source>
</evidence>
<proteinExistence type="predicted"/>
<dbReference type="SUPFAM" id="SSF47923">
    <property type="entry name" value="Ypt/Rab-GAP domain of gyp1p"/>
    <property type="match status" value="2"/>
</dbReference>
<dbReference type="SMART" id="SM00164">
    <property type="entry name" value="TBC"/>
    <property type="match status" value="1"/>
</dbReference>
<accession>A0A068S1V0</accession>
<dbReference type="PANTHER" id="PTHR47219:SF20">
    <property type="entry name" value="TBC1 DOMAIN FAMILY MEMBER 2B"/>
    <property type="match status" value="1"/>
</dbReference>
<dbReference type="GO" id="GO:0005096">
    <property type="term" value="F:GTPase activator activity"/>
    <property type="evidence" value="ECO:0007669"/>
    <property type="project" value="TreeGrafter"/>
</dbReference>
<dbReference type="InterPro" id="IPR050302">
    <property type="entry name" value="Rab_GAP_TBC_domain"/>
</dbReference>
<dbReference type="PANTHER" id="PTHR47219">
    <property type="entry name" value="RAB GTPASE-ACTIVATING PROTEIN 1-LIKE"/>
    <property type="match status" value="1"/>
</dbReference>
<protein>
    <submittedName>
        <fullName evidence="3">Gtpase activating protein</fullName>
    </submittedName>
</protein>
<name>A0A068S1V0_9FUNG</name>
<feature type="region of interest" description="Disordered" evidence="1">
    <location>
        <begin position="28"/>
        <end position="128"/>
    </location>
</feature>
<evidence type="ECO:0000259" key="2">
    <source>
        <dbReference type="PROSITE" id="PS50086"/>
    </source>
</evidence>
<dbReference type="Pfam" id="PF00566">
    <property type="entry name" value="RabGAP-TBC"/>
    <property type="match status" value="1"/>
</dbReference>
<dbReference type="EMBL" id="CBTN010000036">
    <property type="protein sequence ID" value="CDH56249.1"/>
    <property type="molecule type" value="Genomic_DNA"/>
</dbReference>
<organism evidence="3 4">
    <name type="scientific">Lichtheimia corymbifera JMRC:FSU:9682</name>
    <dbReference type="NCBI Taxonomy" id="1263082"/>
    <lineage>
        <taxon>Eukaryota</taxon>
        <taxon>Fungi</taxon>
        <taxon>Fungi incertae sedis</taxon>
        <taxon>Mucoromycota</taxon>
        <taxon>Mucoromycotina</taxon>
        <taxon>Mucoromycetes</taxon>
        <taxon>Mucorales</taxon>
        <taxon>Lichtheimiaceae</taxon>
        <taxon>Lichtheimia</taxon>
    </lineage>
</organism>
<gene>
    <name evidence="3" type="ORF">LCOR_07321.1</name>
</gene>
<feature type="compositionally biased region" description="Low complexity" evidence="1">
    <location>
        <begin position="50"/>
        <end position="68"/>
    </location>
</feature>
<dbReference type="Gene3D" id="1.10.472.80">
    <property type="entry name" value="Ypt/Rab-GAP domain of gyp1p, domain 3"/>
    <property type="match status" value="1"/>
</dbReference>
<keyword evidence="4" id="KW-1185">Reference proteome</keyword>
<dbReference type="GO" id="GO:0031267">
    <property type="term" value="F:small GTPase binding"/>
    <property type="evidence" value="ECO:0007669"/>
    <property type="project" value="TreeGrafter"/>
</dbReference>
<dbReference type="VEuPathDB" id="FungiDB:LCOR_07321.1"/>
<feature type="domain" description="Rab-GAP TBC" evidence="2">
    <location>
        <begin position="236"/>
        <end position="454"/>
    </location>
</feature>
<feature type="compositionally biased region" description="Polar residues" evidence="1">
    <location>
        <begin position="85"/>
        <end position="96"/>
    </location>
</feature>
<dbReference type="PROSITE" id="PS50086">
    <property type="entry name" value="TBC_RABGAP"/>
    <property type="match status" value="1"/>
</dbReference>
<dbReference type="FunFam" id="1.10.8.270:FF:000016">
    <property type="entry name" value="TBC1 domain family member 2A"/>
    <property type="match status" value="1"/>
</dbReference>
<comment type="caution">
    <text evidence="3">The sequence shown here is derived from an EMBL/GenBank/DDBJ whole genome shotgun (WGS) entry which is preliminary data.</text>
</comment>
<dbReference type="InterPro" id="IPR000195">
    <property type="entry name" value="Rab-GAP-TBC_dom"/>
</dbReference>
<evidence type="ECO:0000313" key="3">
    <source>
        <dbReference type="EMBL" id="CDH56249.1"/>
    </source>
</evidence>
<reference evidence="3" key="1">
    <citation type="submission" date="2013-08" db="EMBL/GenBank/DDBJ databases">
        <title>Gene expansion shapes genome architecture in the human pathogen Lichtheimia corymbifera: an evolutionary genomics analysis in the ancient terrestrial Mucorales (Mucoromycotina).</title>
        <authorList>
            <person name="Schwartze V.U."/>
            <person name="Winter S."/>
            <person name="Shelest E."/>
            <person name="Marcet-Houben M."/>
            <person name="Horn F."/>
            <person name="Wehner S."/>
            <person name="Hoffmann K."/>
            <person name="Riege K."/>
            <person name="Sammeth M."/>
            <person name="Nowrousian M."/>
            <person name="Valiante V."/>
            <person name="Linde J."/>
            <person name="Jacobsen I.D."/>
            <person name="Marz M."/>
            <person name="Brakhage A.A."/>
            <person name="Gabaldon T."/>
            <person name="Bocker S."/>
            <person name="Voigt K."/>
        </authorList>
    </citation>
    <scope>NUCLEOTIDE SEQUENCE [LARGE SCALE GENOMIC DNA]</scope>
    <source>
        <strain evidence="3">FSU 9682</strain>
    </source>
</reference>
<dbReference type="Gene3D" id="1.10.10.750">
    <property type="entry name" value="Ypt/Rab-GAP domain of gyp1p, domain 1"/>
    <property type="match status" value="1"/>
</dbReference>
<dbReference type="Gene3D" id="1.10.8.270">
    <property type="entry name" value="putative rabgap domain of human tbc1 domain family member 14 like domains"/>
    <property type="match status" value="1"/>
</dbReference>